<keyword evidence="3" id="KW-1185">Reference proteome</keyword>
<gene>
    <name evidence="2" type="ORF">HPLM_LOCUS14216</name>
</gene>
<dbReference type="Proteomes" id="UP000268014">
    <property type="component" value="Unassembled WGS sequence"/>
</dbReference>
<reference evidence="4" key="1">
    <citation type="submission" date="2017-02" db="UniProtKB">
        <authorList>
            <consortium name="WormBaseParasite"/>
        </authorList>
    </citation>
    <scope>IDENTIFICATION</scope>
</reference>
<feature type="compositionally biased region" description="Polar residues" evidence="1">
    <location>
        <begin position="32"/>
        <end position="50"/>
    </location>
</feature>
<dbReference type="AlphaFoldDB" id="A0A0N4WRU3"/>
<evidence type="ECO:0000313" key="3">
    <source>
        <dbReference type="Proteomes" id="UP000268014"/>
    </source>
</evidence>
<evidence type="ECO:0000256" key="1">
    <source>
        <dbReference type="SAM" id="MobiDB-lite"/>
    </source>
</evidence>
<evidence type="ECO:0000313" key="4">
    <source>
        <dbReference type="WBParaSite" id="HPLM_0001422401-mRNA-1"/>
    </source>
</evidence>
<dbReference type="WBParaSite" id="HPLM_0001422401-mRNA-1">
    <property type="protein sequence ID" value="HPLM_0001422401-mRNA-1"/>
    <property type="gene ID" value="HPLM_0001422401"/>
</dbReference>
<dbReference type="EMBL" id="UZAF01018486">
    <property type="protein sequence ID" value="VDO52193.1"/>
    <property type="molecule type" value="Genomic_DNA"/>
</dbReference>
<feature type="region of interest" description="Disordered" evidence="1">
    <location>
        <begin position="31"/>
        <end position="62"/>
    </location>
</feature>
<evidence type="ECO:0000313" key="2">
    <source>
        <dbReference type="EMBL" id="VDO52193.1"/>
    </source>
</evidence>
<dbReference type="OrthoDB" id="10265971at2759"/>
<accession>A0A0N4WRU3</accession>
<protein>
    <submittedName>
        <fullName evidence="4">ATP-dependent DNA helicase</fullName>
    </submittedName>
</protein>
<name>A0A0N4WRU3_HAEPC</name>
<reference evidence="2 3" key="2">
    <citation type="submission" date="2018-11" db="EMBL/GenBank/DDBJ databases">
        <authorList>
            <consortium name="Pathogen Informatics"/>
        </authorList>
    </citation>
    <scope>NUCLEOTIDE SEQUENCE [LARGE SCALE GENOMIC DNA]</scope>
    <source>
        <strain evidence="2 3">MHpl1</strain>
    </source>
</reference>
<sequence length="145" mass="16436">MPSQPAKKKRKTIVVKVEDESDDDIEVIETIRPSSHPSSQCSYQEPNPQDNPEAFYGQRQQPKFHPRNLERALQKEIAWSKPLPEVHDLFFVATTPKKLEELAVNPRQLSKLKTLLTQGQGGTLLVTGPSGCGSYSFSLLYIFRR</sequence>
<proteinExistence type="predicted"/>
<organism evidence="4">
    <name type="scientific">Haemonchus placei</name>
    <name type="common">Barber's pole worm</name>
    <dbReference type="NCBI Taxonomy" id="6290"/>
    <lineage>
        <taxon>Eukaryota</taxon>
        <taxon>Metazoa</taxon>
        <taxon>Ecdysozoa</taxon>
        <taxon>Nematoda</taxon>
        <taxon>Chromadorea</taxon>
        <taxon>Rhabditida</taxon>
        <taxon>Rhabditina</taxon>
        <taxon>Rhabditomorpha</taxon>
        <taxon>Strongyloidea</taxon>
        <taxon>Trichostrongylidae</taxon>
        <taxon>Haemonchus</taxon>
    </lineage>
</organism>
<dbReference type="STRING" id="6290.A0A0N4WRU3"/>